<dbReference type="EMBL" id="MU266338">
    <property type="protein sequence ID" value="KAH7929773.1"/>
    <property type="molecule type" value="Genomic_DNA"/>
</dbReference>
<keyword evidence="2" id="KW-1185">Reference proteome</keyword>
<organism evidence="1 2">
    <name type="scientific">Leucogyrophana mollusca</name>
    <dbReference type="NCBI Taxonomy" id="85980"/>
    <lineage>
        <taxon>Eukaryota</taxon>
        <taxon>Fungi</taxon>
        <taxon>Dikarya</taxon>
        <taxon>Basidiomycota</taxon>
        <taxon>Agaricomycotina</taxon>
        <taxon>Agaricomycetes</taxon>
        <taxon>Agaricomycetidae</taxon>
        <taxon>Boletales</taxon>
        <taxon>Boletales incertae sedis</taxon>
        <taxon>Leucogyrophana</taxon>
    </lineage>
</organism>
<dbReference type="Proteomes" id="UP000790709">
    <property type="component" value="Unassembled WGS sequence"/>
</dbReference>
<evidence type="ECO:0000313" key="2">
    <source>
        <dbReference type="Proteomes" id="UP000790709"/>
    </source>
</evidence>
<sequence length="827" mass="91031">MSTVSLTSARGTRGTSLQVITNSFANPRKRHAIVERLQNHTAPTIFNPRCVYDGKAILYSSHALMLADGSTGNFYVSLSDRPLPADPSGSRGVYSIKLSRVAGDPIDFRDLNEFVKRGGQKALTPNIIVGTNILQFLVRQAPNLKYPNNARAFFTEAGKRPIGGGLELWRGYFQSVRPTVGQVLVNVDVSTTAMFRSGELIAVALDFLRESNPRALVLPEGSPRLRELKSFLKNVKVTFAHRKGTKEIRGIIANAGHYPFERESRDGHVIPTTVKDYFQQNYNRTLRFPDIFGIQIGSKKEERAIVVPAELCTIVPGQQYKKKLGPEHTKEMVSFSTQKPHERLDMICGGGGHGGNQQTPVLDYHNSPYLLDAGMVISGQPVSITGRVLSTPDVMYGRDARPVKPASGSWNVLRQQFAIPKPITSWGVIDFSLKAQGREQRAEAFVKLLTDCCKKLGMNVMPPVFQLGNGVSATRDLDEVCRRLVKPGPPGQPPSLPDLILVILPSNAADIRLAVKQWGDVINGISTQCVREDKVTKAVGKNDSQYCNNVALKINAKLGGVNSMPRSSALNKLAAAPYMIVGADIGHPGPGVNTQPSVASLVFSHDRYAVEYSAFIAIQRPRLEKIVFFRDGLSEGEYEAVGKAEIKEIEDAIDAVWTRYKVTSPKPPITFIVVGKRHHVRFFPKQQNEGDRSGNCPAGFVADQGIGNPVAQDFYLQSHGGLLGTSRPSHYVVLRDDIYKGNTDDLQELAFTLCHAYARATRSVSIPAPVYYADIICARGAFHFDPNMRYDDAATVSSGSSNTFDLGAWKNGFRQQHRNMAQKMFFM</sequence>
<name>A0ACB8BY43_9AGAM</name>
<protein>
    <submittedName>
        <fullName evidence="1">Piwi-domain-containing protein</fullName>
    </submittedName>
</protein>
<reference evidence="1" key="1">
    <citation type="journal article" date="2021" name="New Phytol.">
        <title>Evolutionary innovations through gain and loss of genes in the ectomycorrhizal Boletales.</title>
        <authorList>
            <person name="Wu G."/>
            <person name="Miyauchi S."/>
            <person name="Morin E."/>
            <person name="Kuo A."/>
            <person name="Drula E."/>
            <person name="Varga T."/>
            <person name="Kohler A."/>
            <person name="Feng B."/>
            <person name="Cao Y."/>
            <person name="Lipzen A."/>
            <person name="Daum C."/>
            <person name="Hundley H."/>
            <person name="Pangilinan J."/>
            <person name="Johnson J."/>
            <person name="Barry K."/>
            <person name="LaButti K."/>
            <person name="Ng V."/>
            <person name="Ahrendt S."/>
            <person name="Min B."/>
            <person name="Choi I.G."/>
            <person name="Park H."/>
            <person name="Plett J.M."/>
            <person name="Magnuson J."/>
            <person name="Spatafora J.W."/>
            <person name="Nagy L.G."/>
            <person name="Henrissat B."/>
            <person name="Grigoriev I.V."/>
            <person name="Yang Z.L."/>
            <person name="Xu J."/>
            <person name="Martin F.M."/>
        </authorList>
    </citation>
    <scope>NUCLEOTIDE SEQUENCE</scope>
    <source>
        <strain evidence="1">KUC20120723A-06</strain>
    </source>
</reference>
<gene>
    <name evidence="1" type="ORF">BV22DRAFT_109312</name>
</gene>
<comment type="caution">
    <text evidence="1">The sequence shown here is derived from an EMBL/GenBank/DDBJ whole genome shotgun (WGS) entry which is preliminary data.</text>
</comment>
<evidence type="ECO:0000313" key="1">
    <source>
        <dbReference type="EMBL" id="KAH7929773.1"/>
    </source>
</evidence>
<proteinExistence type="predicted"/>
<accession>A0ACB8BY43</accession>